<dbReference type="InterPro" id="IPR046341">
    <property type="entry name" value="SET_dom_sf"/>
</dbReference>
<dbReference type="InterPro" id="IPR050600">
    <property type="entry name" value="SETD3_SETD6_MTase"/>
</dbReference>
<dbReference type="Proteomes" id="UP001530293">
    <property type="component" value="Unassembled WGS sequence"/>
</dbReference>
<dbReference type="InterPro" id="IPR001214">
    <property type="entry name" value="SET_dom"/>
</dbReference>
<evidence type="ECO:0000259" key="2">
    <source>
        <dbReference type="Pfam" id="PF00856"/>
    </source>
</evidence>
<dbReference type="Gene3D" id="3.90.1410.10">
    <property type="entry name" value="set domain protein methyltransferase, domain 1"/>
    <property type="match status" value="1"/>
</dbReference>
<evidence type="ECO:0000256" key="1">
    <source>
        <dbReference type="SAM" id="MobiDB-lite"/>
    </source>
</evidence>
<name>A0ABD3M6Q7_9STRA</name>
<proteinExistence type="predicted"/>
<feature type="region of interest" description="Disordered" evidence="1">
    <location>
        <begin position="246"/>
        <end position="271"/>
    </location>
</feature>
<evidence type="ECO:0000313" key="4">
    <source>
        <dbReference type="Proteomes" id="UP001530293"/>
    </source>
</evidence>
<accession>A0ABD3M6Q7</accession>
<reference evidence="3 4" key="1">
    <citation type="submission" date="2024-10" db="EMBL/GenBank/DDBJ databases">
        <title>Updated reference genomes for cyclostephanoid diatoms.</title>
        <authorList>
            <person name="Roberts W.R."/>
            <person name="Alverson A.J."/>
        </authorList>
    </citation>
    <scope>NUCLEOTIDE SEQUENCE [LARGE SCALE GENOMIC DNA]</scope>
    <source>
        <strain evidence="3 4">AJA232-27</strain>
    </source>
</reference>
<evidence type="ECO:0000313" key="3">
    <source>
        <dbReference type="EMBL" id="KAL3759287.1"/>
    </source>
</evidence>
<gene>
    <name evidence="3" type="ORF">ACHAWU_002088</name>
</gene>
<feature type="compositionally biased region" description="Acidic residues" evidence="1">
    <location>
        <begin position="92"/>
        <end position="104"/>
    </location>
</feature>
<dbReference type="SUPFAM" id="SSF82199">
    <property type="entry name" value="SET domain"/>
    <property type="match status" value="1"/>
</dbReference>
<dbReference type="PANTHER" id="PTHR13271">
    <property type="entry name" value="UNCHARACTERIZED PUTATIVE METHYLTRANSFERASE"/>
    <property type="match status" value="1"/>
</dbReference>
<dbReference type="Pfam" id="PF00856">
    <property type="entry name" value="SET"/>
    <property type="match status" value="1"/>
</dbReference>
<dbReference type="FunFam" id="3.90.1410.10:FF:000059">
    <property type="entry name" value="Uncharacterized protein"/>
    <property type="match status" value="1"/>
</dbReference>
<dbReference type="AlphaFoldDB" id="A0ABD3M6Q7"/>
<organism evidence="3 4">
    <name type="scientific">Discostella pseudostelligera</name>
    <dbReference type="NCBI Taxonomy" id="259834"/>
    <lineage>
        <taxon>Eukaryota</taxon>
        <taxon>Sar</taxon>
        <taxon>Stramenopiles</taxon>
        <taxon>Ochrophyta</taxon>
        <taxon>Bacillariophyta</taxon>
        <taxon>Coscinodiscophyceae</taxon>
        <taxon>Thalassiosirophycidae</taxon>
        <taxon>Stephanodiscales</taxon>
        <taxon>Stephanodiscaceae</taxon>
        <taxon>Discostella</taxon>
    </lineage>
</organism>
<dbReference type="PANTHER" id="PTHR13271:SF137">
    <property type="entry name" value="SET DOMAIN-CONTAINING PROTEIN"/>
    <property type="match status" value="1"/>
</dbReference>
<sequence length="526" mass="58992">MIRRVAVVSVVVAMAAMMIVGVGVALAADASTATTARDDAATTEAASEEDQLVSLFHKSAALARETLVRALGPPSAAEEAEADILANNNDSSDNEDGDNNDDDNNDKNLSYDGSDLIEWINSNGGFIHPNAHIGLDPTGKYRGVFVKNTNSDMTNANNDSERGIDEGIEEGDIIARIPWDLIIKPNDYAINNYWSCEAIHELYRQFQLGDESKYAPYVNYLKNQPQGRIPSEWTDAGKQLLNTILDRPTTTTTTTTTNDESEGGGLPPQQNLRGYEETWLQECRGEDTPLARAAFYQFTSRDEDTLMVPFYDMHNHSNDPKKLNTISYKPKKKGRPFVLRAIRDIAPGEQIYISYNRCHRCWFDEEYTGCTSYSHYGTSEVFDVFGFVEDFPQMWKFRMNVDDEEQEPGRPPQWDELNFCLEKAEDDDMHLVVSFGDNYVTKGEEPSEENVKYLAEQLIRLDELEKSMKSDGVLMKTMPSYEWDMAWTYHQALMTSISAAMLASGYLPSEDNDSGADSIGGGRDEL</sequence>
<feature type="region of interest" description="Disordered" evidence="1">
    <location>
        <begin position="87"/>
        <end position="108"/>
    </location>
</feature>
<comment type="caution">
    <text evidence="3">The sequence shown here is derived from an EMBL/GenBank/DDBJ whole genome shotgun (WGS) entry which is preliminary data.</text>
</comment>
<protein>
    <recommendedName>
        <fullName evidence="2">SET domain-containing protein</fullName>
    </recommendedName>
</protein>
<feature type="domain" description="SET" evidence="2">
    <location>
        <begin position="167"/>
        <end position="356"/>
    </location>
</feature>
<keyword evidence="4" id="KW-1185">Reference proteome</keyword>
<dbReference type="EMBL" id="JALLBG020000206">
    <property type="protein sequence ID" value="KAL3759287.1"/>
    <property type="molecule type" value="Genomic_DNA"/>
</dbReference>